<organism evidence="2 3">
    <name type="scientific">Streptomonospora mangrovi</name>
    <dbReference type="NCBI Taxonomy" id="2883123"/>
    <lineage>
        <taxon>Bacteria</taxon>
        <taxon>Bacillati</taxon>
        <taxon>Actinomycetota</taxon>
        <taxon>Actinomycetes</taxon>
        <taxon>Streptosporangiales</taxon>
        <taxon>Nocardiopsidaceae</taxon>
        <taxon>Streptomonospora</taxon>
    </lineage>
</organism>
<keyword evidence="1" id="KW-0472">Membrane</keyword>
<accession>A0A9X3NLK7</accession>
<evidence type="ECO:0000313" key="2">
    <source>
        <dbReference type="EMBL" id="MDA0565538.1"/>
    </source>
</evidence>
<protein>
    <submittedName>
        <fullName evidence="2">Uncharacterized protein</fullName>
    </submittedName>
</protein>
<comment type="caution">
    <text evidence="2">The sequence shown here is derived from an EMBL/GenBank/DDBJ whole genome shotgun (WGS) entry which is preliminary data.</text>
</comment>
<feature type="transmembrane region" description="Helical" evidence="1">
    <location>
        <begin position="77"/>
        <end position="99"/>
    </location>
</feature>
<feature type="transmembrane region" description="Helical" evidence="1">
    <location>
        <begin position="12"/>
        <end position="32"/>
    </location>
</feature>
<gene>
    <name evidence="2" type="ORF">LG943_14610</name>
</gene>
<dbReference type="AlphaFoldDB" id="A0A9X3NLK7"/>
<keyword evidence="1" id="KW-0812">Transmembrane</keyword>
<name>A0A9X3NLK7_9ACTN</name>
<dbReference type="RefSeq" id="WP_270072812.1">
    <property type="nucleotide sequence ID" value="NZ_JAJAQC010000023.1"/>
</dbReference>
<proteinExistence type="predicted"/>
<dbReference type="EMBL" id="JAJAQC010000023">
    <property type="protein sequence ID" value="MDA0565538.1"/>
    <property type="molecule type" value="Genomic_DNA"/>
</dbReference>
<sequence>METSDTAVDTLNFALIWISNLLPLAVAVFALIRAGQAETWAAMLIRAAGVLLILRTLLFVAYMLLGSSELFGQLVVVWDLASMLFTIGAMLLLLVALAFGRPRRPRTPTPTPWPTPHQPR</sequence>
<dbReference type="Proteomes" id="UP001140076">
    <property type="component" value="Unassembled WGS sequence"/>
</dbReference>
<evidence type="ECO:0000313" key="3">
    <source>
        <dbReference type="Proteomes" id="UP001140076"/>
    </source>
</evidence>
<evidence type="ECO:0000256" key="1">
    <source>
        <dbReference type="SAM" id="Phobius"/>
    </source>
</evidence>
<keyword evidence="3" id="KW-1185">Reference proteome</keyword>
<reference evidence="2" key="1">
    <citation type="submission" date="2021-10" db="EMBL/GenBank/DDBJ databases">
        <title>Streptomonospora sp. nov., isolated from mangrove soil.</title>
        <authorList>
            <person name="Chen X."/>
            <person name="Ge X."/>
            <person name="Liu W."/>
        </authorList>
    </citation>
    <scope>NUCLEOTIDE SEQUENCE</scope>
    <source>
        <strain evidence="2">S1-112</strain>
    </source>
</reference>
<feature type="transmembrane region" description="Helical" evidence="1">
    <location>
        <begin position="44"/>
        <end position="65"/>
    </location>
</feature>
<keyword evidence="1" id="KW-1133">Transmembrane helix</keyword>